<organism evidence="2 3">
    <name type="scientific">Fodinibius sediminis</name>
    <dbReference type="NCBI Taxonomy" id="1214077"/>
    <lineage>
        <taxon>Bacteria</taxon>
        <taxon>Pseudomonadati</taxon>
        <taxon>Balneolota</taxon>
        <taxon>Balneolia</taxon>
        <taxon>Balneolales</taxon>
        <taxon>Balneolaceae</taxon>
        <taxon>Fodinibius</taxon>
    </lineage>
</organism>
<dbReference type="EMBL" id="FXTH01000003">
    <property type="protein sequence ID" value="SMO47305.1"/>
    <property type="molecule type" value="Genomic_DNA"/>
</dbReference>
<gene>
    <name evidence="2" type="ORF">SAMN06265218_103168</name>
</gene>
<evidence type="ECO:0000313" key="3">
    <source>
        <dbReference type="Proteomes" id="UP000317593"/>
    </source>
</evidence>
<dbReference type="SUPFAM" id="SSF54427">
    <property type="entry name" value="NTF2-like"/>
    <property type="match status" value="1"/>
</dbReference>
<evidence type="ECO:0000259" key="1">
    <source>
        <dbReference type="Pfam" id="PF13474"/>
    </source>
</evidence>
<dbReference type="RefSeq" id="WP_142713394.1">
    <property type="nucleotide sequence ID" value="NZ_FXTH01000003.1"/>
</dbReference>
<dbReference type="Proteomes" id="UP000317593">
    <property type="component" value="Unassembled WGS sequence"/>
</dbReference>
<dbReference type="InterPro" id="IPR037401">
    <property type="entry name" value="SnoaL-like"/>
</dbReference>
<dbReference type="OrthoDB" id="1119737at2"/>
<dbReference type="InterPro" id="IPR032710">
    <property type="entry name" value="NTF2-like_dom_sf"/>
</dbReference>
<dbReference type="Pfam" id="PF13474">
    <property type="entry name" value="SnoaL_3"/>
    <property type="match status" value="1"/>
</dbReference>
<reference evidence="2 3" key="1">
    <citation type="submission" date="2017-05" db="EMBL/GenBank/DDBJ databases">
        <authorList>
            <person name="Varghese N."/>
            <person name="Submissions S."/>
        </authorList>
    </citation>
    <scope>NUCLEOTIDE SEQUENCE [LARGE SCALE GENOMIC DNA]</scope>
    <source>
        <strain evidence="2 3">DSM 21194</strain>
    </source>
</reference>
<proteinExistence type="predicted"/>
<sequence>MPAISKMKNEIRATIEQFFTALDKQEFKLMNNIIAHDTEMVHIGTDRDEIWKGWQVLRTATVEQFKELEYYDADIKNLQINLSDTGQVAWYAHLLDARIKSNGREHRWLDARFTGVLEKRNGQWVLVQTHVSLPEAKQTREQ</sequence>
<dbReference type="AlphaFoldDB" id="A0A521BJN0"/>
<evidence type="ECO:0000313" key="2">
    <source>
        <dbReference type="EMBL" id="SMO47305.1"/>
    </source>
</evidence>
<feature type="domain" description="SnoaL-like" evidence="1">
    <location>
        <begin position="11"/>
        <end position="134"/>
    </location>
</feature>
<dbReference type="Gene3D" id="3.10.450.50">
    <property type="match status" value="1"/>
</dbReference>
<name>A0A521BJN0_9BACT</name>
<accession>A0A521BJN0</accession>
<keyword evidence="3" id="KW-1185">Reference proteome</keyword>
<protein>
    <submittedName>
        <fullName evidence="2">SnoaL-like domain-containing protein</fullName>
    </submittedName>
</protein>